<dbReference type="GeneID" id="20239371"/>
<name>V4A4C4_LOTGI</name>
<proteinExistence type="predicted"/>
<dbReference type="KEGG" id="lgi:LOTGIDRAFT_163270"/>
<keyword evidence="1" id="KW-1133">Transmembrane helix</keyword>
<accession>V4A4C4</accession>
<organism evidence="2 3">
    <name type="scientific">Lottia gigantea</name>
    <name type="common">Giant owl limpet</name>
    <dbReference type="NCBI Taxonomy" id="225164"/>
    <lineage>
        <taxon>Eukaryota</taxon>
        <taxon>Metazoa</taxon>
        <taxon>Spiralia</taxon>
        <taxon>Lophotrochozoa</taxon>
        <taxon>Mollusca</taxon>
        <taxon>Gastropoda</taxon>
        <taxon>Patellogastropoda</taxon>
        <taxon>Lottioidea</taxon>
        <taxon>Lottiidae</taxon>
        <taxon>Lottia</taxon>
    </lineage>
</organism>
<dbReference type="OrthoDB" id="427456at2759"/>
<dbReference type="CTD" id="20239371"/>
<evidence type="ECO:0000256" key="1">
    <source>
        <dbReference type="SAM" id="Phobius"/>
    </source>
</evidence>
<protein>
    <submittedName>
        <fullName evidence="2">Uncharacterized protein</fullName>
    </submittedName>
</protein>
<sequence>MVEPQMRSGRRFRKRGEKILHSKYIVICVIFLTISDCALVIGELILDLYSVKISLQESVGRSNRFLNGLKLRYPDQFQEDRMLNIDYVMDRILSVEINWDNVVDFGRQNLTNNLYSNFLPNHTRHKRSSQDSVEYLVHDQDVNENGSLFKPIYKHSEEVGHSREEYIAHCLHYASLSVLSILLLEVVKPEVEARHQK</sequence>
<evidence type="ECO:0000313" key="3">
    <source>
        <dbReference type="Proteomes" id="UP000030746"/>
    </source>
</evidence>
<feature type="transmembrane region" description="Helical" evidence="1">
    <location>
        <begin position="21"/>
        <end position="46"/>
    </location>
</feature>
<dbReference type="Proteomes" id="UP000030746">
    <property type="component" value="Unassembled WGS sequence"/>
</dbReference>
<keyword evidence="3" id="KW-1185">Reference proteome</keyword>
<evidence type="ECO:0000313" key="2">
    <source>
        <dbReference type="EMBL" id="ESO91547.1"/>
    </source>
</evidence>
<keyword evidence="1" id="KW-0472">Membrane</keyword>
<dbReference type="HOGENOM" id="CLU_1385607_0_0_1"/>
<keyword evidence="1" id="KW-0812">Transmembrane</keyword>
<dbReference type="AlphaFoldDB" id="V4A4C4"/>
<reference evidence="2 3" key="1">
    <citation type="journal article" date="2013" name="Nature">
        <title>Insights into bilaterian evolution from three spiralian genomes.</title>
        <authorList>
            <person name="Simakov O."/>
            <person name="Marletaz F."/>
            <person name="Cho S.J."/>
            <person name="Edsinger-Gonzales E."/>
            <person name="Havlak P."/>
            <person name="Hellsten U."/>
            <person name="Kuo D.H."/>
            <person name="Larsson T."/>
            <person name="Lv J."/>
            <person name="Arendt D."/>
            <person name="Savage R."/>
            <person name="Osoegawa K."/>
            <person name="de Jong P."/>
            <person name="Grimwood J."/>
            <person name="Chapman J.A."/>
            <person name="Shapiro H."/>
            <person name="Aerts A."/>
            <person name="Otillar R.P."/>
            <person name="Terry A.Y."/>
            <person name="Boore J.L."/>
            <person name="Grigoriev I.V."/>
            <person name="Lindberg D.R."/>
            <person name="Seaver E.C."/>
            <person name="Weisblat D.A."/>
            <person name="Putnam N.H."/>
            <person name="Rokhsar D.S."/>
        </authorList>
    </citation>
    <scope>NUCLEOTIDE SEQUENCE [LARGE SCALE GENOMIC DNA]</scope>
</reference>
<dbReference type="RefSeq" id="XP_009057618.1">
    <property type="nucleotide sequence ID" value="XM_009059370.1"/>
</dbReference>
<gene>
    <name evidence="2" type="ORF">LOTGIDRAFT_163270</name>
</gene>
<dbReference type="EMBL" id="KB202237">
    <property type="protein sequence ID" value="ESO91547.1"/>
    <property type="molecule type" value="Genomic_DNA"/>
</dbReference>